<dbReference type="Proteomes" id="UP000694888">
    <property type="component" value="Unplaced"/>
</dbReference>
<dbReference type="InterPro" id="IPR038050">
    <property type="entry name" value="Neuro_actylchol_rec"/>
</dbReference>
<reference evidence="4" key="1">
    <citation type="submission" date="2025-08" db="UniProtKB">
        <authorList>
            <consortium name="RefSeq"/>
        </authorList>
    </citation>
    <scope>IDENTIFICATION</scope>
</reference>
<keyword evidence="1" id="KW-0472">Membrane</keyword>
<gene>
    <name evidence="4" type="primary">LOC101863699</name>
</gene>
<feature type="transmembrane region" description="Helical" evidence="1">
    <location>
        <begin position="162"/>
        <end position="180"/>
    </location>
</feature>
<keyword evidence="3" id="KW-1185">Reference proteome</keyword>
<dbReference type="GeneID" id="101863699"/>
<dbReference type="InterPro" id="IPR036719">
    <property type="entry name" value="Neuro-gated_channel_TM_sf"/>
</dbReference>
<accession>A0ABM1AAE7</accession>
<dbReference type="Pfam" id="PF02932">
    <property type="entry name" value="Neur_chan_memb"/>
    <property type="match status" value="1"/>
</dbReference>
<feature type="transmembrane region" description="Helical" evidence="1">
    <location>
        <begin position="48"/>
        <end position="68"/>
    </location>
</feature>
<dbReference type="Gene3D" id="1.20.58.390">
    <property type="entry name" value="Neurotransmitter-gated ion-channel transmembrane domain"/>
    <property type="match status" value="1"/>
</dbReference>
<name>A0ABM1AAE7_APLCA</name>
<organism evidence="3 4">
    <name type="scientific">Aplysia californica</name>
    <name type="common">California sea hare</name>
    <dbReference type="NCBI Taxonomy" id="6500"/>
    <lineage>
        <taxon>Eukaryota</taxon>
        <taxon>Metazoa</taxon>
        <taxon>Spiralia</taxon>
        <taxon>Lophotrochozoa</taxon>
        <taxon>Mollusca</taxon>
        <taxon>Gastropoda</taxon>
        <taxon>Heterobranchia</taxon>
        <taxon>Euthyneura</taxon>
        <taxon>Tectipleura</taxon>
        <taxon>Aplysiida</taxon>
        <taxon>Aplysioidea</taxon>
        <taxon>Aplysiidae</taxon>
        <taxon>Aplysia</taxon>
    </lineage>
</organism>
<dbReference type="InterPro" id="IPR006029">
    <property type="entry name" value="Neurotrans-gated_channel_TM"/>
</dbReference>
<dbReference type="CDD" id="cd19051">
    <property type="entry name" value="LGIC_TM_cation"/>
    <property type="match status" value="1"/>
</dbReference>
<dbReference type="RefSeq" id="XP_012943932.1">
    <property type="nucleotide sequence ID" value="XM_013088478.1"/>
</dbReference>
<keyword evidence="1" id="KW-1133">Transmembrane helix</keyword>
<sequence>MSAVFVLPFECGEKMSYSLTVLLTFIVLLTLVADSLPPISTEISVLQIYLTGVMCMGTVATLLTAWTVTMYSRPEDDPVPRWVISTCDKIFRPFACKTNYINNADRRDRKYNDLSEDAVHFTETGVTSGHLGERPGREGGGVMTTTTWKDVAHLVDAVCLRVISLTILVGTCSLILFYSISY</sequence>
<keyword evidence="4" id="KW-0675">Receptor</keyword>
<evidence type="ECO:0000259" key="2">
    <source>
        <dbReference type="Pfam" id="PF02932"/>
    </source>
</evidence>
<proteinExistence type="predicted"/>
<feature type="domain" description="Neurotransmitter-gated ion-channel transmembrane" evidence="2">
    <location>
        <begin position="4"/>
        <end position="105"/>
    </location>
</feature>
<dbReference type="SUPFAM" id="SSF90112">
    <property type="entry name" value="Neurotransmitter-gated ion-channel transmembrane pore"/>
    <property type="match status" value="1"/>
</dbReference>
<feature type="transmembrane region" description="Helical" evidence="1">
    <location>
        <begin position="15"/>
        <end position="36"/>
    </location>
</feature>
<protein>
    <submittedName>
        <fullName evidence="4">Acetylcholine receptor subunit beta-type lev-1</fullName>
    </submittedName>
</protein>
<keyword evidence="1" id="KW-0812">Transmembrane</keyword>
<evidence type="ECO:0000313" key="3">
    <source>
        <dbReference type="Proteomes" id="UP000694888"/>
    </source>
</evidence>
<evidence type="ECO:0000256" key="1">
    <source>
        <dbReference type="SAM" id="Phobius"/>
    </source>
</evidence>
<evidence type="ECO:0000313" key="4">
    <source>
        <dbReference type="RefSeq" id="XP_012943932.1"/>
    </source>
</evidence>